<accession>A0A2Z7CSF0</accession>
<dbReference type="Proteomes" id="UP000250235">
    <property type="component" value="Unassembled WGS sequence"/>
</dbReference>
<organism evidence="2 3">
    <name type="scientific">Dorcoceras hygrometricum</name>
    <dbReference type="NCBI Taxonomy" id="472368"/>
    <lineage>
        <taxon>Eukaryota</taxon>
        <taxon>Viridiplantae</taxon>
        <taxon>Streptophyta</taxon>
        <taxon>Embryophyta</taxon>
        <taxon>Tracheophyta</taxon>
        <taxon>Spermatophyta</taxon>
        <taxon>Magnoliopsida</taxon>
        <taxon>eudicotyledons</taxon>
        <taxon>Gunneridae</taxon>
        <taxon>Pentapetalae</taxon>
        <taxon>asterids</taxon>
        <taxon>lamiids</taxon>
        <taxon>Lamiales</taxon>
        <taxon>Gesneriaceae</taxon>
        <taxon>Didymocarpoideae</taxon>
        <taxon>Trichosporeae</taxon>
        <taxon>Loxocarpinae</taxon>
        <taxon>Dorcoceras</taxon>
    </lineage>
</organism>
<evidence type="ECO:0000256" key="1">
    <source>
        <dbReference type="SAM" id="Phobius"/>
    </source>
</evidence>
<keyword evidence="1" id="KW-1133">Transmembrane helix</keyword>
<feature type="transmembrane region" description="Helical" evidence="1">
    <location>
        <begin position="160"/>
        <end position="180"/>
    </location>
</feature>
<sequence length="299" mass="35062">MRIRPPEFETSICDAKYHVSLARKYENDEKRRRLNKLKTLRFEYCDWVTSCWQQCLRDHYGIIWIWLMRRRFDLVSRDSVVERCRFDVLLIMQQLVAATGFIKKLLFTVTYFRRLPPFSVDDLSDFGGVGFLESCSLDCYPSESTLEKKCEVTVSSYREVRWFFCWFEFLVVALGMIAAGSRRANTRMMRSDVLLFTVTYFRRLPPFSVDDLSDFGGVGFLESCSLDCYPSESTLEKKCEVTVSSYREVRWFFCWFEFLDLSSQEVSAGIFESRKKLSCFSCGTVPVTPEPTGITNWSK</sequence>
<name>A0A2Z7CSF0_9LAMI</name>
<evidence type="ECO:0000313" key="3">
    <source>
        <dbReference type="Proteomes" id="UP000250235"/>
    </source>
</evidence>
<dbReference type="EMBL" id="KQ993084">
    <property type="protein sequence ID" value="KZV49305.1"/>
    <property type="molecule type" value="Genomic_DNA"/>
</dbReference>
<gene>
    <name evidence="2" type="ORF">F511_38234</name>
</gene>
<proteinExistence type="predicted"/>
<keyword evidence="3" id="KW-1185">Reference proteome</keyword>
<evidence type="ECO:0000313" key="2">
    <source>
        <dbReference type="EMBL" id="KZV49305.1"/>
    </source>
</evidence>
<keyword evidence="1" id="KW-0472">Membrane</keyword>
<dbReference type="AlphaFoldDB" id="A0A2Z7CSF0"/>
<reference evidence="2 3" key="1">
    <citation type="journal article" date="2015" name="Proc. Natl. Acad. Sci. U.S.A.">
        <title>The resurrection genome of Boea hygrometrica: A blueprint for survival of dehydration.</title>
        <authorList>
            <person name="Xiao L."/>
            <person name="Yang G."/>
            <person name="Zhang L."/>
            <person name="Yang X."/>
            <person name="Zhao S."/>
            <person name="Ji Z."/>
            <person name="Zhou Q."/>
            <person name="Hu M."/>
            <person name="Wang Y."/>
            <person name="Chen M."/>
            <person name="Xu Y."/>
            <person name="Jin H."/>
            <person name="Xiao X."/>
            <person name="Hu G."/>
            <person name="Bao F."/>
            <person name="Hu Y."/>
            <person name="Wan P."/>
            <person name="Li L."/>
            <person name="Deng X."/>
            <person name="Kuang T."/>
            <person name="Xiang C."/>
            <person name="Zhu J.K."/>
            <person name="Oliver M.J."/>
            <person name="He Y."/>
        </authorList>
    </citation>
    <scope>NUCLEOTIDE SEQUENCE [LARGE SCALE GENOMIC DNA]</scope>
    <source>
        <strain evidence="3">cv. XS01</strain>
    </source>
</reference>
<protein>
    <submittedName>
        <fullName evidence="2">Uncharacterized protein</fullName>
    </submittedName>
</protein>
<keyword evidence="1" id="KW-0812">Transmembrane</keyword>